<comment type="similarity">
    <text evidence="1 5">Belongs to the heat shock protein 70 family.</text>
</comment>
<name>A0A075HA69_9ARCH</name>
<dbReference type="PANTHER" id="PTHR19375">
    <property type="entry name" value="HEAT SHOCK PROTEIN 70KDA"/>
    <property type="match status" value="1"/>
</dbReference>
<keyword evidence="4" id="KW-0143">Chaperone</keyword>
<dbReference type="GO" id="GO:0140662">
    <property type="term" value="F:ATP-dependent protein folding chaperone"/>
    <property type="evidence" value="ECO:0007669"/>
    <property type="project" value="InterPro"/>
</dbReference>
<dbReference type="InterPro" id="IPR029047">
    <property type="entry name" value="HSP70_peptide-bd_sf"/>
</dbReference>
<protein>
    <submittedName>
        <fullName evidence="6">Chaperone protein (DnaK)</fullName>
    </submittedName>
</protein>
<evidence type="ECO:0000256" key="1">
    <source>
        <dbReference type="ARBA" id="ARBA00007381"/>
    </source>
</evidence>
<evidence type="ECO:0000256" key="2">
    <source>
        <dbReference type="ARBA" id="ARBA00022741"/>
    </source>
</evidence>
<accession>A0A075HA69</accession>
<dbReference type="Gene3D" id="3.30.420.40">
    <property type="match status" value="3"/>
</dbReference>
<dbReference type="FunFam" id="3.30.420.40:FF:000071">
    <property type="entry name" value="Molecular chaperone DnaK"/>
    <property type="match status" value="1"/>
</dbReference>
<evidence type="ECO:0000256" key="3">
    <source>
        <dbReference type="ARBA" id="ARBA00022840"/>
    </source>
</evidence>
<evidence type="ECO:0000256" key="4">
    <source>
        <dbReference type="ARBA" id="ARBA00023186"/>
    </source>
</evidence>
<dbReference type="AlphaFoldDB" id="A0A075HA69"/>
<proteinExistence type="inferred from homology"/>
<dbReference type="Gene3D" id="2.60.34.10">
    <property type="entry name" value="Substrate Binding Domain Of DNAk, Chain A, domain 1"/>
    <property type="match status" value="1"/>
</dbReference>
<dbReference type="SUPFAM" id="SSF53067">
    <property type="entry name" value="Actin-like ATPase domain"/>
    <property type="match status" value="2"/>
</dbReference>
<sequence length="602" mass="67177">MEKNNKEIENKDGYILGIDLGTTNSAAAVYHNDEIKVIKSSDNKMSDSVEKMFPSIVYINKKSDEILVGIEAKKKYVSNPQNTILEIKRKMGTKETVEVDGDKYTPEQISSYILKKIKTESEEFLNEKEITDAIITVPAYFNDAQRQSTIDAGRLAGLNVIRIVNEPTAACLAYGLDKITHKDKMNIMVFTFGGGTHDVTTMLLENDKFKVIATSGDTNTGGTDIDQVIVNRLKELIKEKYNKEVDDPSVEARLKLAAEEAKIHLSYHLAADIEMGDIFPDDSSTFEYTLSQEELEQLSMSVVKRVEGTIKTVLFDSRLGAKDIDKLILIGGQTRMPLVRKTVEDYMQTAAEEGLDPMACVANGAAINAAILQGKISYEMVDVTPLTLGVGTAPGTVQRLIRRNSPIPISRQQIFTTSKDNQKSVAVKIVQGERIMTDDNTLIGNFTLSGIPERERGVPQIMVNFDMDENGVLNVSARETSSGASKEITIENRLDVKETSVQEAMEDADKYAYDDSKKKNTIELLKTADMAVYRGHKVQKQLIIPKMDSRKLNVKMEEVTKLAKMEIIENDDKKFAELRRLIIDINDIVDQLKEIYSVTEGL</sequence>
<dbReference type="PRINTS" id="PR00301">
    <property type="entry name" value="HEATSHOCK70"/>
</dbReference>
<dbReference type="InterPro" id="IPR043129">
    <property type="entry name" value="ATPase_NBD"/>
</dbReference>
<dbReference type="FunFam" id="3.90.640.10:FF:000003">
    <property type="entry name" value="Molecular chaperone DnaK"/>
    <property type="match status" value="1"/>
</dbReference>
<dbReference type="PROSITE" id="PS00297">
    <property type="entry name" value="HSP70_1"/>
    <property type="match status" value="1"/>
</dbReference>
<dbReference type="InterPro" id="IPR013126">
    <property type="entry name" value="Hsp_70_fam"/>
</dbReference>
<organism evidence="6">
    <name type="scientific">uncultured marine thaumarchaeote KM3_54_F04</name>
    <dbReference type="NCBI Taxonomy" id="1456191"/>
    <lineage>
        <taxon>Archaea</taxon>
        <taxon>Nitrososphaerota</taxon>
        <taxon>environmental samples</taxon>
    </lineage>
</organism>
<dbReference type="GO" id="GO:0005524">
    <property type="term" value="F:ATP binding"/>
    <property type="evidence" value="ECO:0007669"/>
    <property type="project" value="UniProtKB-KW"/>
</dbReference>
<keyword evidence="3 5" id="KW-0067">ATP-binding</keyword>
<dbReference type="SUPFAM" id="SSF100920">
    <property type="entry name" value="Heat shock protein 70kD (HSP70), peptide-binding domain"/>
    <property type="match status" value="1"/>
</dbReference>
<dbReference type="Pfam" id="PF00012">
    <property type="entry name" value="HSP70"/>
    <property type="match status" value="1"/>
</dbReference>
<dbReference type="Gene3D" id="3.90.640.10">
    <property type="entry name" value="Actin, Chain A, domain 4"/>
    <property type="match status" value="1"/>
</dbReference>
<gene>
    <name evidence="6" type="primary">dnaK</name>
</gene>
<evidence type="ECO:0000256" key="5">
    <source>
        <dbReference type="RuleBase" id="RU003322"/>
    </source>
</evidence>
<dbReference type="PROSITE" id="PS01036">
    <property type="entry name" value="HSP70_3"/>
    <property type="match status" value="1"/>
</dbReference>
<dbReference type="Gene3D" id="3.30.30.30">
    <property type="match status" value="1"/>
</dbReference>
<reference evidence="6" key="1">
    <citation type="journal article" date="2014" name="Genome Biol. Evol.">
        <title>Pangenome evidence for extensive interdomain horizontal transfer affecting lineage core and shell genes in uncultured planktonic thaumarchaeota and euryarchaeota.</title>
        <authorList>
            <person name="Deschamps P."/>
            <person name="Zivanovic Y."/>
            <person name="Moreira D."/>
            <person name="Rodriguez-Valera F."/>
            <person name="Lopez-Garcia P."/>
        </authorList>
    </citation>
    <scope>NUCLEOTIDE SEQUENCE</scope>
</reference>
<evidence type="ECO:0000313" key="6">
    <source>
        <dbReference type="EMBL" id="AIF12090.1"/>
    </source>
</evidence>
<dbReference type="InterPro" id="IPR018181">
    <property type="entry name" value="Heat_shock_70_CS"/>
</dbReference>
<dbReference type="EMBL" id="KF900936">
    <property type="protein sequence ID" value="AIF12090.1"/>
    <property type="molecule type" value="Genomic_DNA"/>
</dbReference>
<keyword evidence="2 5" id="KW-0547">Nucleotide-binding</keyword>